<reference evidence="1" key="1">
    <citation type="submission" date="2020-04" db="EMBL/GenBank/DDBJ databases">
        <title>Hybrid Assembly of Korean Phytophthora infestans isolates.</title>
        <authorList>
            <person name="Prokchorchik M."/>
            <person name="Lee Y."/>
            <person name="Seo J."/>
            <person name="Cho J.-H."/>
            <person name="Park Y.-E."/>
            <person name="Jang D.-C."/>
            <person name="Im J.-S."/>
            <person name="Choi J.-G."/>
            <person name="Park H.-J."/>
            <person name="Lee G.-B."/>
            <person name="Lee Y.-G."/>
            <person name="Hong S.-Y."/>
            <person name="Cho K."/>
            <person name="Sohn K.H."/>
        </authorList>
    </citation>
    <scope>NUCLEOTIDE SEQUENCE</scope>
    <source>
        <strain evidence="1">KR_1_A1</strain>
    </source>
</reference>
<sequence length="97" mass="10786">MQSLLMHWPGIICLHYTAQHLCAQLSCARSRSSTIRLVLHVDSGPRYESGFQQIAQASSGVDGFAVEDKEKLVVVQGNCYVRKLIQAKCEEEGLTYS</sequence>
<dbReference type="Proteomes" id="UP000602510">
    <property type="component" value="Unassembled WGS sequence"/>
</dbReference>
<accession>A0A833SAQ8</accession>
<evidence type="ECO:0000313" key="1">
    <source>
        <dbReference type="EMBL" id="KAF4030998.1"/>
    </source>
</evidence>
<comment type="caution">
    <text evidence="1">The sequence shown here is derived from an EMBL/GenBank/DDBJ whole genome shotgun (WGS) entry which is preliminary data.</text>
</comment>
<gene>
    <name evidence="1" type="ORF">GN244_ATG17090</name>
</gene>
<keyword evidence="2" id="KW-1185">Reference proteome</keyword>
<organism evidence="1 2">
    <name type="scientific">Phytophthora infestans</name>
    <name type="common">Potato late blight agent</name>
    <name type="synonym">Botrytis infestans</name>
    <dbReference type="NCBI Taxonomy" id="4787"/>
    <lineage>
        <taxon>Eukaryota</taxon>
        <taxon>Sar</taxon>
        <taxon>Stramenopiles</taxon>
        <taxon>Oomycota</taxon>
        <taxon>Peronosporomycetes</taxon>
        <taxon>Peronosporales</taxon>
        <taxon>Peronosporaceae</taxon>
        <taxon>Phytophthora</taxon>
    </lineage>
</organism>
<evidence type="ECO:0000313" key="2">
    <source>
        <dbReference type="Proteomes" id="UP000602510"/>
    </source>
</evidence>
<dbReference type="AlphaFoldDB" id="A0A833SAQ8"/>
<proteinExistence type="predicted"/>
<name>A0A833SAQ8_PHYIN</name>
<protein>
    <submittedName>
        <fullName evidence="1">Uncharacterized protein</fullName>
    </submittedName>
</protein>
<dbReference type="EMBL" id="WSZM01000604">
    <property type="protein sequence ID" value="KAF4030998.1"/>
    <property type="molecule type" value="Genomic_DNA"/>
</dbReference>